<dbReference type="GO" id="GO:0030688">
    <property type="term" value="C:preribosome, small subunit precursor"/>
    <property type="evidence" value="ECO:0007669"/>
    <property type="project" value="TreeGrafter"/>
</dbReference>
<evidence type="ECO:0000256" key="3">
    <source>
        <dbReference type="SAM" id="MobiDB-lite"/>
    </source>
</evidence>
<dbReference type="GO" id="GO:0000056">
    <property type="term" value="P:ribosomal small subunit export from nucleus"/>
    <property type="evidence" value="ECO:0007669"/>
    <property type="project" value="TreeGrafter"/>
</dbReference>
<dbReference type="OrthoDB" id="5852896at2759"/>
<feature type="compositionally biased region" description="Basic and acidic residues" evidence="3">
    <location>
        <begin position="393"/>
        <end position="413"/>
    </location>
</feature>
<gene>
    <name evidence="4" type="ORF">NEZAVI_LOCUS15735</name>
</gene>
<reference evidence="4" key="1">
    <citation type="submission" date="2022-01" db="EMBL/GenBank/DDBJ databases">
        <authorList>
            <person name="King R."/>
        </authorList>
    </citation>
    <scope>NUCLEOTIDE SEQUENCE</scope>
</reference>
<evidence type="ECO:0000256" key="1">
    <source>
        <dbReference type="ARBA" id="ARBA00009078"/>
    </source>
</evidence>
<dbReference type="PANTHER" id="PTHR21531">
    <property type="entry name" value="LOW-TEMPERATURE VIABILITY PROTEIN LTV1-RELATED"/>
    <property type="match status" value="1"/>
</dbReference>
<feature type="compositionally biased region" description="Acidic residues" evidence="3">
    <location>
        <begin position="162"/>
        <end position="180"/>
    </location>
</feature>
<dbReference type="InterPro" id="IPR007307">
    <property type="entry name" value="Ltv1"/>
</dbReference>
<evidence type="ECO:0000313" key="5">
    <source>
        <dbReference type="Proteomes" id="UP001152798"/>
    </source>
</evidence>
<name>A0A9P0MZI2_NEZVI</name>
<feature type="compositionally biased region" description="Polar residues" evidence="3">
    <location>
        <begin position="417"/>
        <end position="426"/>
    </location>
</feature>
<dbReference type="AlphaFoldDB" id="A0A9P0MZI2"/>
<feature type="region of interest" description="Disordered" evidence="3">
    <location>
        <begin position="372"/>
        <end position="426"/>
    </location>
</feature>
<evidence type="ECO:0000256" key="2">
    <source>
        <dbReference type="ARBA" id="ARBA00021561"/>
    </source>
</evidence>
<feature type="compositionally biased region" description="Basic residues" evidence="3">
    <location>
        <begin position="379"/>
        <end position="392"/>
    </location>
</feature>
<sequence>MGKKKKFIDKKNSVTFRLLHRSQKDPLVTDQDAPQFVLQEVEEKPKDTDNKEERHKYGIYFDDDYDYMQHLRERGGGQVALASQTIVTKTKQKKGINLPSSVFQSDVEEKVGVLNKAAPQGLTLDFDPDLPEVLAAMETASENPNDDWLDDDFVTKANEGGEGTEEEDDDEMYSDEDEYDEERDELMSLEREETKSRFTEYSMTSSVMRRNEQLTMLDDRFEELFAEYDDSEIGALDTEEIEGYVEPETNVLDKFIKDFDCINQREDIIPQRPILYNDSDSSADENFEYLEVKPKEKWDCESILTTYSNIYNHPKIIDAPQSKIKINSMGVAVNKNKLTAGALAKLDGSKGNRATGPGSIASAITLLSIRSKNETPREKKSRKKAFREHKRERRIERKLNTEAFKEEKRKVEKMMAQNKSRFQVPL</sequence>
<dbReference type="Pfam" id="PF04180">
    <property type="entry name" value="LTV"/>
    <property type="match status" value="2"/>
</dbReference>
<organism evidence="4 5">
    <name type="scientific">Nezara viridula</name>
    <name type="common">Southern green stink bug</name>
    <name type="synonym">Cimex viridulus</name>
    <dbReference type="NCBI Taxonomy" id="85310"/>
    <lineage>
        <taxon>Eukaryota</taxon>
        <taxon>Metazoa</taxon>
        <taxon>Ecdysozoa</taxon>
        <taxon>Arthropoda</taxon>
        <taxon>Hexapoda</taxon>
        <taxon>Insecta</taxon>
        <taxon>Pterygota</taxon>
        <taxon>Neoptera</taxon>
        <taxon>Paraneoptera</taxon>
        <taxon>Hemiptera</taxon>
        <taxon>Heteroptera</taxon>
        <taxon>Panheteroptera</taxon>
        <taxon>Pentatomomorpha</taxon>
        <taxon>Pentatomoidea</taxon>
        <taxon>Pentatomidae</taxon>
        <taxon>Pentatominae</taxon>
        <taxon>Nezara</taxon>
    </lineage>
</organism>
<dbReference type="GO" id="GO:0005634">
    <property type="term" value="C:nucleus"/>
    <property type="evidence" value="ECO:0007669"/>
    <property type="project" value="TreeGrafter"/>
</dbReference>
<keyword evidence="5" id="KW-1185">Reference proteome</keyword>
<feature type="region of interest" description="Disordered" evidence="3">
    <location>
        <begin position="141"/>
        <end position="180"/>
    </location>
</feature>
<dbReference type="EMBL" id="OV725083">
    <property type="protein sequence ID" value="CAH1408148.1"/>
    <property type="molecule type" value="Genomic_DNA"/>
</dbReference>
<dbReference type="GO" id="GO:0005829">
    <property type="term" value="C:cytosol"/>
    <property type="evidence" value="ECO:0007669"/>
    <property type="project" value="TreeGrafter"/>
</dbReference>
<dbReference type="GO" id="GO:0042274">
    <property type="term" value="P:ribosomal small subunit biogenesis"/>
    <property type="evidence" value="ECO:0007669"/>
    <property type="project" value="InterPro"/>
</dbReference>
<comment type="similarity">
    <text evidence="1">Belongs to the LTV1 family.</text>
</comment>
<proteinExistence type="inferred from homology"/>
<dbReference type="Proteomes" id="UP001152798">
    <property type="component" value="Chromosome 7"/>
</dbReference>
<dbReference type="PANTHER" id="PTHR21531:SF0">
    <property type="entry name" value="PROTEIN LTV1 HOMOLOG"/>
    <property type="match status" value="1"/>
</dbReference>
<accession>A0A9P0MZI2</accession>
<evidence type="ECO:0000313" key="4">
    <source>
        <dbReference type="EMBL" id="CAH1408148.1"/>
    </source>
</evidence>
<protein>
    <recommendedName>
        <fullName evidence="2">Protein LTV1 homolog</fullName>
    </recommendedName>
</protein>